<dbReference type="Gene3D" id="3.30.565.10">
    <property type="entry name" value="Histidine kinase-like ATPase, C-terminal domain"/>
    <property type="match status" value="2"/>
</dbReference>
<feature type="compositionally biased region" description="Basic and acidic residues" evidence="14">
    <location>
        <begin position="477"/>
        <end position="493"/>
    </location>
</feature>
<evidence type="ECO:0000313" key="16">
    <source>
        <dbReference type="EMBL" id="KAH0940589.1"/>
    </source>
</evidence>
<comment type="caution">
    <text evidence="16">The sequence shown here is derived from an EMBL/GenBank/DDBJ whole genome shotgun (WGS) entry which is preliminary data.</text>
</comment>
<dbReference type="Pfam" id="PF13589">
    <property type="entry name" value="HATPase_c_3"/>
    <property type="match status" value="2"/>
</dbReference>
<evidence type="ECO:0000256" key="1">
    <source>
        <dbReference type="ARBA" id="ARBA00001936"/>
    </source>
</evidence>
<evidence type="ECO:0000256" key="2">
    <source>
        <dbReference type="ARBA" id="ARBA00001946"/>
    </source>
</evidence>
<dbReference type="EMBL" id="JAGKQM010000001">
    <property type="protein sequence ID" value="KAH0940589.1"/>
    <property type="molecule type" value="Genomic_DNA"/>
</dbReference>
<evidence type="ECO:0000259" key="15">
    <source>
        <dbReference type="Pfam" id="PF17942"/>
    </source>
</evidence>
<evidence type="ECO:0000256" key="11">
    <source>
        <dbReference type="ARBA" id="ARBA00023204"/>
    </source>
</evidence>
<feature type="region of interest" description="Disordered" evidence="14">
    <location>
        <begin position="620"/>
        <end position="643"/>
    </location>
</feature>
<evidence type="ECO:0000256" key="9">
    <source>
        <dbReference type="ARBA" id="ARBA00023054"/>
    </source>
</evidence>
<evidence type="ECO:0000256" key="3">
    <source>
        <dbReference type="ARBA" id="ARBA00004123"/>
    </source>
</evidence>
<feature type="region of interest" description="Disordered" evidence="14">
    <location>
        <begin position="761"/>
        <end position="780"/>
    </location>
</feature>
<keyword evidence="11" id="KW-0234">DNA repair</keyword>
<dbReference type="PANTHER" id="PTHR23336:SF50">
    <property type="entry name" value="PROTEIN MICRORCHIDIA 1-RELATED"/>
    <property type="match status" value="1"/>
</dbReference>
<dbReference type="PANTHER" id="PTHR23336">
    <property type="entry name" value="ZINC FINGER CW-TYPE COILED-COIL DOMAIN PROTEIN 3"/>
    <property type="match status" value="1"/>
</dbReference>
<sequence>SLTRNQVTPHIRKIKILIADVVLLSDSDDEDNGGGGGAFRKRSAFRRRSASLMENRQAPSTIADTTVTRRETLECRSFWKAGDNFVIPRAVTPTAPGMLEHARVHPKFLHSNATSHKWAFGAIAELLDNAVDEIQNGATFVKIDKIDIAKDNSPALVFQDDGAGMDPDGIRKCMSLGYSSKKSNTTIGQYGNGFKTSTMRLGADAIVFTRSTRGGKSTQSIGLLSYTFLRRTGQDDVVVPMIDIDISSDLPQPIIYGTPEDWSTNLNILLKWSPFSTEDELFQQFEDIGTHGTKVMIYNLWLNDEGVYELSFDDEDEDIRLRDENALTRKGVVAVTLELRSHISYRFRHSLKAYISMLYFKKFKNFKIILRGIPVEQFNIADELRYPETIMYKPHAAAVEYAVTEIKVGFVKKAPKLPVCGFNVYHKNRLIMPFWRVTLSGSTSGNGVVGVLEANFIEPAHDKQDFERSSLFQRLEARKSRSEDVGYHPDSRAHKSKRKATPDQPPGDDTFNPSPLASDKISQGGPIIREISLSKGSSSRAHKSKRTATPDQPPRDDTFNPPPLPSDKTSQGGLIIREISLSKGTSSRTVALPPPHMRNFTGVRSNFQPVQLNPQPVQLNTQPVQLNPQPAATESGDNLGGETASKLSEENIQLFMEYVYIYSNHGKVTQLSVSPAVCSFFNRCEEYAKKETEMEQMVKNLEKELEEAKSKCALLALLVNAKKMELQQSNDADLNSLVASSSEMSANAKTVAAADVVHLDSDDDDDVGGGGGGRGLSLIETPQVPSTTANATVAPLETLECRSFWKAGESYVTPNVVSQAAPGMLEHARVHPKFLHSNATSHKWAFGAIAELLDNAVDEIQNGATFVKIDKIDIAKNNSPALVFQDDGAGMDPNGIRKCMSLGYSSKKSNTTIGQYGNGFKTSTMRLGADAIVFSRSTRSGKATQSVGLLSYTFLRRTGQDDVIVPMIDIDISKERPQPIIYGSSEDWSTNLDILLKWSPFSTKDELFQQFDDIGTHGTKVIIYNLWLNDEGIYELSFDDDDEDIRLRDESVHDGKRVHAKELERRSHISYHLRYSLRAYTSMLYLEKFKNFKIILRGIPVKQFNIADEFRYPEIIKYRPQIATIEQATTEIKVGFIKEAPKLPVCGYNVYHKNRLIRPFWKVTMDGSALGNGVVGVLEANFIEPAHDKQDFERSSLFQRLEARSSHSHVFGYRTPQMPADKSKRIPIPDQPPTVNTFNPFPSPSSQGGPVIREINISNATSVRTVAAPPPHMRNSTGVRNNFQPVQLTPQPAVTDTRNKHVGKSVEEISQENIQLFMKCEEYVKKETEMEQTVRNLEKELEEAKSKCAQLAMLVDAKKKEMQQV</sequence>
<evidence type="ECO:0000256" key="4">
    <source>
        <dbReference type="ARBA" id="ARBA00007845"/>
    </source>
</evidence>
<dbReference type="InterPro" id="IPR045261">
    <property type="entry name" value="MORC_ATPase"/>
</dbReference>
<evidence type="ECO:0000256" key="8">
    <source>
        <dbReference type="ARBA" id="ARBA00022853"/>
    </source>
</evidence>
<evidence type="ECO:0000256" key="5">
    <source>
        <dbReference type="ARBA" id="ARBA00022722"/>
    </source>
</evidence>
<evidence type="ECO:0000256" key="10">
    <source>
        <dbReference type="ARBA" id="ARBA00023158"/>
    </source>
</evidence>
<feature type="domain" description="Morc S5" evidence="15">
    <location>
        <begin position="1075"/>
        <end position="1204"/>
    </location>
</feature>
<feature type="compositionally biased region" description="Polar residues" evidence="14">
    <location>
        <begin position="1274"/>
        <end position="1289"/>
    </location>
</feature>
<gene>
    <name evidence="16" type="ORF">HID58_000226</name>
</gene>
<protein>
    <recommendedName>
        <fullName evidence="15">Morc S5 domain-containing protein</fullName>
    </recommendedName>
</protein>
<keyword evidence="9 13" id="KW-0175">Coiled coil</keyword>
<feature type="non-terminal residue" evidence="16">
    <location>
        <position position="1"/>
    </location>
</feature>
<evidence type="ECO:0000256" key="6">
    <source>
        <dbReference type="ARBA" id="ARBA00022759"/>
    </source>
</evidence>
<keyword evidence="6" id="KW-0378">Hydrolase</keyword>
<feature type="coiled-coil region" evidence="13">
    <location>
        <begin position="684"/>
        <end position="718"/>
    </location>
</feature>
<comment type="subcellular location">
    <subcellularLocation>
        <location evidence="3">Nucleus</location>
    </subcellularLocation>
</comment>
<reference evidence="16 17" key="1">
    <citation type="submission" date="2021-05" db="EMBL/GenBank/DDBJ databases">
        <title>Genome Assembly of Synthetic Allotetraploid Brassica napus Reveals Homoeologous Exchanges between Subgenomes.</title>
        <authorList>
            <person name="Davis J.T."/>
        </authorList>
    </citation>
    <scope>NUCLEOTIDE SEQUENCE [LARGE SCALE GENOMIC DNA]</scope>
    <source>
        <strain evidence="17">cv. Da-Ae</strain>
        <tissue evidence="16">Seedling</tissue>
    </source>
</reference>
<feature type="region of interest" description="Disordered" evidence="14">
    <location>
        <begin position="1231"/>
        <end position="1289"/>
    </location>
</feature>
<keyword evidence="5" id="KW-0540">Nuclease</keyword>
<comment type="cofactor">
    <cofactor evidence="2">
        <name>Mg(2+)</name>
        <dbReference type="ChEBI" id="CHEBI:18420"/>
    </cofactor>
</comment>
<organism evidence="16 17">
    <name type="scientific">Brassica napus</name>
    <name type="common">Rape</name>
    <dbReference type="NCBI Taxonomy" id="3708"/>
    <lineage>
        <taxon>Eukaryota</taxon>
        <taxon>Viridiplantae</taxon>
        <taxon>Streptophyta</taxon>
        <taxon>Embryophyta</taxon>
        <taxon>Tracheophyta</taxon>
        <taxon>Spermatophyta</taxon>
        <taxon>Magnoliopsida</taxon>
        <taxon>eudicotyledons</taxon>
        <taxon>Gunneridae</taxon>
        <taxon>Pentapetalae</taxon>
        <taxon>rosids</taxon>
        <taxon>malvids</taxon>
        <taxon>Brassicales</taxon>
        <taxon>Brassicaceae</taxon>
        <taxon>Brassiceae</taxon>
        <taxon>Brassica</taxon>
    </lineage>
</organism>
<keyword evidence="17" id="KW-1185">Reference proteome</keyword>
<evidence type="ECO:0000313" key="17">
    <source>
        <dbReference type="Proteomes" id="UP000824890"/>
    </source>
</evidence>
<feature type="coiled-coil region" evidence="13">
    <location>
        <begin position="1320"/>
        <end position="1361"/>
    </location>
</feature>
<feature type="compositionally biased region" description="Polar residues" evidence="14">
    <location>
        <begin position="621"/>
        <end position="636"/>
    </location>
</feature>
<accession>A0ABQ8EFY3</accession>
<dbReference type="Proteomes" id="UP000824890">
    <property type="component" value="Unassembled WGS sequence"/>
</dbReference>
<keyword evidence="6" id="KW-0255">Endonuclease</keyword>
<evidence type="ECO:0000256" key="7">
    <source>
        <dbReference type="ARBA" id="ARBA00022763"/>
    </source>
</evidence>
<evidence type="ECO:0000256" key="12">
    <source>
        <dbReference type="ARBA" id="ARBA00023242"/>
    </source>
</evidence>
<name>A0ABQ8EFY3_BRANA</name>
<dbReference type="InterPro" id="IPR041006">
    <property type="entry name" value="Morc_S5"/>
</dbReference>
<comment type="similarity">
    <text evidence="4">Belongs to the MORC ATPase protein family.</text>
</comment>
<proteinExistence type="inferred from homology"/>
<dbReference type="SUPFAM" id="SSF55874">
    <property type="entry name" value="ATPase domain of HSP90 chaperone/DNA topoisomerase II/histidine kinase"/>
    <property type="match status" value="2"/>
</dbReference>
<dbReference type="InterPro" id="IPR036890">
    <property type="entry name" value="HATPase_C_sf"/>
</dbReference>
<feature type="domain" description="Morc S5" evidence="15">
    <location>
        <begin position="349"/>
        <end position="478"/>
    </location>
</feature>
<keyword evidence="12" id="KW-0539">Nucleus</keyword>
<keyword evidence="10" id="KW-0943">RNA-mediated gene silencing</keyword>
<feature type="region of interest" description="Disordered" evidence="14">
    <location>
        <begin position="477"/>
        <end position="602"/>
    </location>
</feature>
<comment type="cofactor">
    <cofactor evidence="1">
        <name>Mn(2+)</name>
        <dbReference type="ChEBI" id="CHEBI:29035"/>
    </cofactor>
</comment>
<keyword evidence="7" id="KW-0227">DNA damage</keyword>
<evidence type="ECO:0000256" key="14">
    <source>
        <dbReference type="SAM" id="MobiDB-lite"/>
    </source>
</evidence>
<feature type="compositionally biased region" description="Polar residues" evidence="14">
    <location>
        <begin position="1233"/>
        <end position="1248"/>
    </location>
</feature>
<evidence type="ECO:0000256" key="13">
    <source>
        <dbReference type="SAM" id="Coils"/>
    </source>
</evidence>
<keyword evidence="8" id="KW-0156">Chromatin regulator</keyword>
<dbReference type="Pfam" id="PF17942">
    <property type="entry name" value="Morc6_S5"/>
    <property type="match status" value="2"/>
</dbReference>